<dbReference type="SMART" id="SM00454">
    <property type="entry name" value="SAM"/>
    <property type="match status" value="1"/>
</dbReference>
<feature type="domain" description="Guanylate cyclase" evidence="4">
    <location>
        <begin position="186"/>
        <end position="308"/>
    </location>
</feature>
<dbReference type="Gene3D" id="3.30.70.1230">
    <property type="entry name" value="Nucleotide cyclase"/>
    <property type="match status" value="1"/>
</dbReference>
<dbReference type="SUPFAM" id="SSF48452">
    <property type="entry name" value="TPR-like"/>
    <property type="match status" value="1"/>
</dbReference>
<keyword evidence="1" id="KW-0547">Nucleotide-binding</keyword>
<dbReference type="InterPro" id="IPR029787">
    <property type="entry name" value="Nucleotide_cyclase"/>
</dbReference>
<dbReference type="PROSITE" id="PS50125">
    <property type="entry name" value="GUANYLATE_CYCLASE_2"/>
    <property type="match status" value="1"/>
</dbReference>
<protein>
    <submittedName>
        <fullName evidence="5">AAA family ATPase</fullName>
    </submittedName>
</protein>
<keyword evidence="6" id="KW-1185">Reference proteome</keyword>
<dbReference type="InterPro" id="IPR001054">
    <property type="entry name" value="A/G_cyclase"/>
</dbReference>
<feature type="compositionally biased region" description="Basic residues" evidence="3">
    <location>
        <begin position="36"/>
        <end position="91"/>
    </location>
</feature>
<dbReference type="EMBL" id="JBBKZV010000028">
    <property type="protein sequence ID" value="MEJ8825988.1"/>
    <property type="molecule type" value="Genomic_DNA"/>
</dbReference>
<dbReference type="SUPFAM" id="SSF47769">
    <property type="entry name" value="SAM/Pointed domain"/>
    <property type="match status" value="1"/>
</dbReference>
<dbReference type="RefSeq" id="WP_340367025.1">
    <property type="nucleotide sequence ID" value="NZ_JBBKZV010000028.1"/>
</dbReference>
<dbReference type="InterPro" id="IPR001660">
    <property type="entry name" value="SAM"/>
</dbReference>
<evidence type="ECO:0000313" key="6">
    <source>
        <dbReference type="Proteomes" id="UP001363010"/>
    </source>
</evidence>
<evidence type="ECO:0000256" key="2">
    <source>
        <dbReference type="ARBA" id="ARBA00022840"/>
    </source>
</evidence>
<dbReference type="SUPFAM" id="SSF52540">
    <property type="entry name" value="P-loop containing nucleoside triphosphate hydrolases"/>
    <property type="match status" value="1"/>
</dbReference>
<dbReference type="Gene3D" id="1.10.150.50">
    <property type="entry name" value="Transcription Factor, Ets-1"/>
    <property type="match status" value="1"/>
</dbReference>
<keyword evidence="2" id="KW-0067">ATP-binding</keyword>
<dbReference type="InterPro" id="IPR027417">
    <property type="entry name" value="P-loop_NTPase"/>
</dbReference>
<name>A0ABU8W7T6_9BURK</name>
<sequence>MVGQRSGSERTWLDTTWHQAICSKQRDCNDVAASGRRTRERRPAARRRSHRSAQHGGHGHRPAARRRSHRSAQHGGHGHRPAARRRSHRSALHGGFSMSNVREWLDKHRLTAIAEILEREQIDWEALMVLSAADLKDLGLPIGLRAKFSAALRLLRGVDPAADSLLDTPPDPADATVDEGERRQLTALFCDMVGFTELANRVDPEVLQRIVRSYEDACAVCIARYEGYVFQRLGDGIVAFFGYPLAHEGEAERAIHAGLEIVETLSQLEIAEVGHLEVRIGIATGVVVVSSAGKVAVGETMNLASRLQAIAEPGNVVVSERVHRLAGGSFEYEDCGKQTLKGIGQPVRVYCIKGVRRAVSRFEAATQEGGLTPLIGREQEIDLLLERWSLAQEGKGQVVVLSGEPGIGKSRILNALRERVESQGAKSLPFQCSPYHVNSAFWPSTNNFERGLKFARDESPGSKLDKLEKLIVGGYGRPLADVGYIASMMSIPCDERYGMSGMTSQKRKQETLRALVDLTETAARKHPSVLLFEDVHWADPTSLEVVDLLIDRVRTIPLLIVLTHRPEFRSRWSEQGHVIALNLSRLTEAQGAAMVSGLAGGKALPPGLLKQILAKTDGVPLFVEELTKAILESGELIEEADRYEYRGATDGITIPATLRDSLMARLDRLNPVKVIAQIGAAFGRVFSYELIAAVAPMSQEQLDESLAQLIESGLASRRGAPPEATYTFKHALVQDVAYDSLLRSRRQELHAKIARAIEEHFANIKVTEPEVLAHHLTAAGLITAAIPLWQSAGELALKRMALIEAISHLNQGLKLVATLPGSVEHERRELALRRALGVSWMAAKGWPAPEARESLLPALKLVDSAASGRDVLPVYWGLFANTLSQGRVAESVKWAEQLLAMGKENGDTDILVTGHLMMSVSTFWLGDLLTCRAHTDEVTRIYDPVKHRHIADEINHDPYTGAGVYRAQVTWMLGFPDRAVAECDAKDAHARSRGHVFDWGFALCAGADVFEYRGEPAAQRARIRECERLGRENSLTVLWQVMAPLRNGASLIRAGRAAEGVHLMQSGLAMREAGGGYGGSNPYLKALLAEGMAMEGDIPGALAVIESQIEQVERPGWGERCHYAEIRRLEGWLHELRGDAEAAEASYRLSLEWARVQKARSWELRTATSLAKMLQQQGRATEARALLAPVFEWFTEGFETRDLRQAREVMESLAARHGK</sequence>
<dbReference type="SMART" id="SM00044">
    <property type="entry name" value="CYCc"/>
    <property type="match status" value="1"/>
</dbReference>
<dbReference type="Pfam" id="PF13191">
    <property type="entry name" value="AAA_16"/>
    <property type="match status" value="1"/>
</dbReference>
<proteinExistence type="predicted"/>
<dbReference type="Proteomes" id="UP001363010">
    <property type="component" value="Unassembled WGS sequence"/>
</dbReference>
<evidence type="ECO:0000256" key="3">
    <source>
        <dbReference type="SAM" id="MobiDB-lite"/>
    </source>
</evidence>
<dbReference type="Gene3D" id="3.40.50.300">
    <property type="entry name" value="P-loop containing nucleotide triphosphate hydrolases"/>
    <property type="match status" value="1"/>
</dbReference>
<evidence type="ECO:0000259" key="4">
    <source>
        <dbReference type="PROSITE" id="PS50125"/>
    </source>
</evidence>
<dbReference type="PANTHER" id="PTHR16305:SF28">
    <property type="entry name" value="GUANYLATE CYCLASE DOMAIN-CONTAINING PROTEIN"/>
    <property type="match status" value="1"/>
</dbReference>
<feature type="region of interest" description="Disordered" evidence="3">
    <location>
        <begin position="28"/>
        <end position="91"/>
    </location>
</feature>
<gene>
    <name evidence="5" type="ORF">WKW80_28845</name>
</gene>
<dbReference type="CDD" id="cd07302">
    <property type="entry name" value="CHD"/>
    <property type="match status" value="1"/>
</dbReference>
<dbReference type="InterPro" id="IPR013761">
    <property type="entry name" value="SAM/pointed_sf"/>
</dbReference>
<reference evidence="5 6" key="1">
    <citation type="submission" date="2024-03" db="EMBL/GenBank/DDBJ databases">
        <title>Novel species of the genus Variovorax.</title>
        <authorList>
            <person name="Liu Q."/>
            <person name="Xin Y.-H."/>
        </authorList>
    </citation>
    <scope>NUCLEOTIDE SEQUENCE [LARGE SCALE GENOMIC DNA]</scope>
    <source>
        <strain evidence="5 6">KACC 18501</strain>
    </source>
</reference>
<evidence type="ECO:0000256" key="1">
    <source>
        <dbReference type="ARBA" id="ARBA00022741"/>
    </source>
</evidence>
<dbReference type="PANTHER" id="PTHR16305">
    <property type="entry name" value="TESTICULAR SOLUBLE ADENYLYL CYCLASE"/>
    <property type="match status" value="1"/>
</dbReference>
<evidence type="ECO:0000313" key="5">
    <source>
        <dbReference type="EMBL" id="MEJ8825988.1"/>
    </source>
</evidence>
<dbReference type="InterPro" id="IPR041664">
    <property type="entry name" value="AAA_16"/>
</dbReference>
<comment type="caution">
    <text evidence="5">The sequence shown here is derived from an EMBL/GenBank/DDBJ whole genome shotgun (WGS) entry which is preliminary data.</text>
</comment>
<dbReference type="Pfam" id="PF00536">
    <property type="entry name" value="SAM_1"/>
    <property type="match status" value="1"/>
</dbReference>
<dbReference type="InterPro" id="IPR011990">
    <property type="entry name" value="TPR-like_helical_dom_sf"/>
</dbReference>
<dbReference type="Pfam" id="PF00211">
    <property type="entry name" value="Guanylate_cyc"/>
    <property type="match status" value="1"/>
</dbReference>
<accession>A0ABU8W7T6</accession>
<dbReference type="SUPFAM" id="SSF55073">
    <property type="entry name" value="Nucleotide cyclase"/>
    <property type="match status" value="1"/>
</dbReference>
<organism evidence="5 6">
    <name type="scientific">Variovorax humicola</name>
    <dbReference type="NCBI Taxonomy" id="1769758"/>
    <lineage>
        <taxon>Bacteria</taxon>
        <taxon>Pseudomonadati</taxon>
        <taxon>Pseudomonadota</taxon>
        <taxon>Betaproteobacteria</taxon>
        <taxon>Burkholderiales</taxon>
        <taxon>Comamonadaceae</taxon>
        <taxon>Variovorax</taxon>
    </lineage>
</organism>